<dbReference type="OrthoDB" id="5827570at2"/>
<dbReference type="Proteomes" id="UP000241771">
    <property type="component" value="Unassembled WGS sequence"/>
</dbReference>
<organism evidence="2 3">
    <name type="scientific">Photobacterium sanctipauli</name>
    <dbReference type="NCBI Taxonomy" id="1342794"/>
    <lineage>
        <taxon>Bacteria</taxon>
        <taxon>Pseudomonadati</taxon>
        <taxon>Pseudomonadota</taxon>
        <taxon>Gammaproteobacteria</taxon>
        <taxon>Vibrionales</taxon>
        <taxon>Vibrionaceae</taxon>
        <taxon>Photobacterium</taxon>
    </lineage>
</organism>
<dbReference type="EMBL" id="PYMA01000001">
    <property type="protein sequence ID" value="PSW22238.1"/>
    <property type="molecule type" value="Genomic_DNA"/>
</dbReference>
<keyword evidence="1" id="KW-1133">Transmembrane helix</keyword>
<keyword evidence="3" id="KW-1185">Reference proteome</keyword>
<keyword evidence="1" id="KW-0472">Membrane</keyword>
<comment type="caution">
    <text evidence="2">The sequence shown here is derived from an EMBL/GenBank/DDBJ whole genome shotgun (WGS) entry which is preliminary data.</text>
</comment>
<name>A0A2T3P194_9GAMM</name>
<evidence type="ECO:0000313" key="2">
    <source>
        <dbReference type="EMBL" id="PSW22238.1"/>
    </source>
</evidence>
<evidence type="ECO:0000313" key="3">
    <source>
        <dbReference type="Proteomes" id="UP000241771"/>
    </source>
</evidence>
<accession>A0A2T3P194</accession>
<sequence>MTNYQHYESTVDQVYRSILQEVSRPWHIQHQPALAGADQAQQAVALVSPRGTVCQRITLPSQSAQHLWPDNSSVSQLVTEYVVRGAARLAPLRQSAFRNNFPHWLERCLQQLHFLIDSKDKLLSVMKDPLFPFPSNVKVGGTYLPCWVWYQEEDKMTVSVIDRRTGQFAEPRNVAPTQLVDRERWLGAQVIDSVEESIDTIQHYVNELIEGQKQREFDEPKLMDAITNPCASTLSPVMSVALTMVVVAGFFITFKWLLGF</sequence>
<protein>
    <submittedName>
        <fullName evidence="2">Uncharacterized protein</fullName>
    </submittedName>
</protein>
<reference evidence="2 3" key="1">
    <citation type="submission" date="2018-01" db="EMBL/GenBank/DDBJ databases">
        <title>Whole genome sequencing of Histamine producing bacteria.</title>
        <authorList>
            <person name="Butler K."/>
        </authorList>
    </citation>
    <scope>NUCLEOTIDE SEQUENCE [LARGE SCALE GENOMIC DNA]</scope>
    <source>
        <strain evidence="2 3">DSM 100436</strain>
    </source>
</reference>
<gene>
    <name evidence="2" type="ORF">C9I98_02955</name>
</gene>
<keyword evidence="1" id="KW-0812">Transmembrane</keyword>
<dbReference type="AlphaFoldDB" id="A0A2T3P194"/>
<dbReference type="RefSeq" id="WP_036819507.1">
    <property type="nucleotide sequence ID" value="NZ_JGVO01000222.1"/>
</dbReference>
<feature type="transmembrane region" description="Helical" evidence="1">
    <location>
        <begin position="237"/>
        <end position="258"/>
    </location>
</feature>
<evidence type="ECO:0000256" key="1">
    <source>
        <dbReference type="SAM" id="Phobius"/>
    </source>
</evidence>
<proteinExistence type="predicted"/>